<reference evidence="3" key="1">
    <citation type="submission" date="2017-09" db="EMBL/GenBank/DDBJ databases">
        <title>Metaegenomics of thermophilic ammonia-oxidizing enrichment culture.</title>
        <authorList>
            <person name="Kato S."/>
            <person name="Suzuki K."/>
        </authorList>
    </citation>
    <scope>NUCLEOTIDE SEQUENCE [LARGE SCALE GENOMIC DNA]</scope>
</reference>
<organism evidence="2 3">
    <name type="scientific">Candidatus Thermoflexus japonica</name>
    <dbReference type="NCBI Taxonomy" id="2035417"/>
    <lineage>
        <taxon>Bacteria</taxon>
        <taxon>Bacillati</taxon>
        <taxon>Chloroflexota</taxon>
        <taxon>Thermoflexia</taxon>
        <taxon>Thermoflexales</taxon>
        <taxon>Thermoflexaceae</taxon>
        <taxon>Thermoflexus</taxon>
    </lineage>
</organism>
<sequence length="313" mass="34940">MRWLLLGLLPLLLSIPASAGLPGEIPRVSSLSPGVMWSCPVTDPNQRHSPLADVPGLRDYPPGPGRHGNGFLWVRPGGGKWLFLPGEETFWNMIWVRAFPGRLEITARRLDAPAPPMEVMVNPFDQDVTLGAVESWGWFPSEGCWEIIGHLSGPYGQASLRIVILVIRLPFQPLKARWLPSGLAFADTEIDGALEAIRSIYRPVQEERERLWWSPRGPQASDGLWIDTPFFSWKYGVLILETARRAWRGGPPNPSGPVQRLIIQGKPARCIQSLQEDAAALIWEEGDLRYRVLQWGLELGCVDLRQVVEGKGP</sequence>
<dbReference type="AlphaFoldDB" id="A0A2H5Y608"/>
<name>A0A2H5Y608_9CHLR</name>
<evidence type="ECO:0000256" key="1">
    <source>
        <dbReference type="SAM" id="SignalP"/>
    </source>
</evidence>
<keyword evidence="1" id="KW-0732">Signal</keyword>
<comment type="caution">
    <text evidence="2">The sequence shown here is derived from an EMBL/GenBank/DDBJ whole genome shotgun (WGS) entry which is preliminary data.</text>
</comment>
<proteinExistence type="predicted"/>
<dbReference type="Proteomes" id="UP000236642">
    <property type="component" value="Unassembled WGS sequence"/>
</dbReference>
<feature type="signal peptide" evidence="1">
    <location>
        <begin position="1"/>
        <end position="19"/>
    </location>
</feature>
<protein>
    <submittedName>
        <fullName evidence="2">Uncharacterized protein</fullName>
    </submittedName>
</protein>
<accession>A0A2H5Y608</accession>
<feature type="chain" id="PRO_5014196985" evidence="1">
    <location>
        <begin position="20"/>
        <end position="313"/>
    </location>
</feature>
<evidence type="ECO:0000313" key="2">
    <source>
        <dbReference type="EMBL" id="GBD08832.1"/>
    </source>
</evidence>
<dbReference type="EMBL" id="BEHY01000019">
    <property type="protein sequence ID" value="GBD08832.1"/>
    <property type="molecule type" value="Genomic_DNA"/>
</dbReference>
<evidence type="ECO:0000313" key="3">
    <source>
        <dbReference type="Proteomes" id="UP000236642"/>
    </source>
</evidence>
<gene>
    <name evidence="2" type="ORF">HRbin22_01074</name>
</gene>